<proteinExistence type="predicted"/>
<dbReference type="PANTHER" id="PTHR37540:SF5">
    <property type="entry name" value="TRANSCRIPTION FACTOR DOMAIN-CONTAINING PROTEIN"/>
    <property type="match status" value="1"/>
</dbReference>
<gene>
    <name evidence="2" type="ORF">BP5796_01143</name>
</gene>
<dbReference type="OrthoDB" id="4158087at2759"/>
<protein>
    <submittedName>
        <fullName evidence="2">Uncharacterized protein</fullName>
    </submittedName>
</protein>
<dbReference type="EMBL" id="PDLN01000002">
    <property type="protein sequence ID" value="RDW91749.1"/>
    <property type="molecule type" value="Genomic_DNA"/>
</dbReference>
<evidence type="ECO:0000313" key="3">
    <source>
        <dbReference type="Proteomes" id="UP000256328"/>
    </source>
</evidence>
<reference evidence="2 3" key="1">
    <citation type="journal article" date="2018" name="IMA Fungus">
        <title>IMA Genome-F 9: Draft genome sequence of Annulohypoxylon stygium, Aspergillus mulundensis, Berkeleyomyces basicola (syn. Thielaviopsis basicola), Ceratocystis smalleyi, two Cercospora beticola strains, Coleophoma cylindrospora, Fusarium fracticaudum, Phialophora cf. hyalina, and Morchella septimelata.</title>
        <authorList>
            <person name="Wingfield B.D."/>
            <person name="Bills G.F."/>
            <person name="Dong Y."/>
            <person name="Huang W."/>
            <person name="Nel W.J."/>
            <person name="Swalarsk-Parry B.S."/>
            <person name="Vaghefi N."/>
            <person name="Wilken P.M."/>
            <person name="An Z."/>
            <person name="de Beer Z.W."/>
            <person name="De Vos L."/>
            <person name="Chen L."/>
            <person name="Duong T.A."/>
            <person name="Gao Y."/>
            <person name="Hammerbacher A."/>
            <person name="Kikkert J.R."/>
            <person name="Li Y."/>
            <person name="Li H."/>
            <person name="Li K."/>
            <person name="Li Q."/>
            <person name="Liu X."/>
            <person name="Ma X."/>
            <person name="Naidoo K."/>
            <person name="Pethybridge S.J."/>
            <person name="Sun J."/>
            <person name="Steenkamp E.T."/>
            <person name="van der Nest M.A."/>
            <person name="van Wyk S."/>
            <person name="Wingfield M.J."/>
            <person name="Xiong C."/>
            <person name="Yue Q."/>
            <person name="Zhang X."/>
        </authorList>
    </citation>
    <scope>NUCLEOTIDE SEQUENCE [LARGE SCALE GENOMIC DNA]</scope>
    <source>
        <strain evidence="2 3">BP5796</strain>
    </source>
</reference>
<organism evidence="2 3">
    <name type="scientific">Coleophoma crateriformis</name>
    <dbReference type="NCBI Taxonomy" id="565419"/>
    <lineage>
        <taxon>Eukaryota</taxon>
        <taxon>Fungi</taxon>
        <taxon>Dikarya</taxon>
        <taxon>Ascomycota</taxon>
        <taxon>Pezizomycotina</taxon>
        <taxon>Leotiomycetes</taxon>
        <taxon>Helotiales</taxon>
        <taxon>Dermateaceae</taxon>
        <taxon>Coleophoma</taxon>
    </lineage>
</organism>
<name>A0A3D8SZS7_9HELO</name>
<comment type="caution">
    <text evidence="2">The sequence shown here is derived from an EMBL/GenBank/DDBJ whole genome shotgun (WGS) entry which is preliminary data.</text>
</comment>
<accession>A0A3D8SZS7</accession>
<dbReference type="Proteomes" id="UP000256328">
    <property type="component" value="Unassembled WGS sequence"/>
</dbReference>
<feature type="region of interest" description="Disordered" evidence="1">
    <location>
        <begin position="1"/>
        <end position="23"/>
    </location>
</feature>
<evidence type="ECO:0000256" key="1">
    <source>
        <dbReference type="SAM" id="MobiDB-lite"/>
    </source>
</evidence>
<keyword evidence="3" id="KW-1185">Reference proteome</keyword>
<dbReference type="AlphaFoldDB" id="A0A3D8SZS7"/>
<sequence length="484" mass="54154">MDEQTPKFAFVAGGESGKPRREPVEQPVVQWLGPDDAPNPSARPLLLSFSVSTLHKEKNKRIVRRSTTKDRRRILTPQQLHAETAANNIIACPVPNPPLLRFADHLGPDSLELLFTVFPGTLRAFSLADFSLLSNLKSTQWQDWLFTDVAYVHAAITVSTVARDLLLKREPKLPSFHLRRAISQLNKNLFHKSVCLSDATIAVIISLSMASWISQDYASTSSHVAGLSEIVRLRGGLDSFHSNPQLQVGMTRIDFCVSLGSGKSPIFTTGPSTFPYESNSVQLSTCGQQSVPPDLQSIENLVDDRVAAIFQDLQGLARSMNAAASSQRVMLASDFHAGVMSIQYRLFELHSKLNDIISEWIRVAMLASLTTTFQVMGSRIKYQYLTDRLRELCCAVEVSTEELRPVMFWVLMVGTIALFDSGEPWLSKKWRLDVLPLVRGLQWEDAKRLLKRFIWIDACNEKAGTATFNKIKQDLGDGSRHDRM</sequence>
<dbReference type="PANTHER" id="PTHR37540">
    <property type="entry name" value="TRANSCRIPTION FACTOR (ACR-2), PUTATIVE-RELATED-RELATED"/>
    <property type="match status" value="1"/>
</dbReference>
<evidence type="ECO:0000313" key="2">
    <source>
        <dbReference type="EMBL" id="RDW91749.1"/>
    </source>
</evidence>